<dbReference type="InterPro" id="IPR011055">
    <property type="entry name" value="Dup_hybrid_motif"/>
</dbReference>
<feature type="domain" description="M23ase beta-sheet core" evidence="2">
    <location>
        <begin position="117"/>
        <end position="214"/>
    </location>
</feature>
<keyword evidence="4" id="KW-1185">Reference proteome</keyword>
<dbReference type="Gene3D" id="2.70.70.10">
    <property type="entry name" value="Glucose Permease (Domain IIA)"/>
    <property type="match status" value="1"/>
</dbReference>
<dbReference type="KEGG" id="rhom:FRIFI_2686"/>
<dbReference type="PANTHER" id="PTHR21666">
    <property type="entry name" value="PEPTIDASE-RELATED"/>
    <property type="match status" value="1"/>
</dbReference>
<organism evidence="3 4">
    <name type="scientific">Romboutsia hominis</name>
    <dbReference type="NCBI Taxonomy" id="1507512"/>
    <lineage>
        <taxon>Bacteria</taxon>
        <taxon>Bacillati</taxon>
        <taxon>Bacillota</taxon>
        <taxon>Clostridia</taxon>
        <taxon>Peptostreptococcales</taxon>
        <taxon>Peptostreptococcaceae</taxon>
        <taxon>Romboutsia</taxon>
    </lineage>
</organism>
<proteinExistence type="predicted"/>
<gene>
    <name evidence="3" type="ORF">FRIFI_2686</name>
</gene>
<dbReference type="GO" id="GO:0004222">
    <property type="term" value="F:metalloendopeptidase activity"/>
    <property type="evidence" value="ECO:0007669"/>
    <property type="project" value="TreeGrafter"/>
</dbReference>
<evidence type="ECO:0000256" key="1">
    <source>
        <dbReference type="SAM" id="Phobius"/>
    </source>
</evidence>
<keyword evidence="1" id="KW-0472">Membrane</keyword>
<sequence>MKKLLEKDGFYLALFVCISLLAVGGVWFVKNDVNDLAANNEIVNDKENSKKEDEVHLIENENKEAVPTSTESKENLETAKNKEVKKTSKLEFVGEKVIREYSAKEPSYSETLNLWEVHKGLDVSCKEGQSIKSLLSGKVTNIFKDDANGMSVEVESEGKTVIYSNLSEDIKVKDGQAVKEGDVIALAGNTSVVESAEGPHIHIEAFKGKESIDPMSLIK</sequence>
<reference evidence="3 4" key="1">
    <citation type="submission" date="2014-09" db="EMBL/GenBank/DDBJ databases">
        <authorList>
            <person name="Hornung B.V."/>
        </authorList>
    </citation>
    <scope>NUCLEOTIDE SEQUENCE [LARGE SCALE GENOMIC DNA]</scope>
    <source>
        <strain evidence="3 4">FRIFI</strain>
    </source>
</reference>
<evidence type="ECO:0000259" key="2">
    <source>
        <dbReference type="Pfam" id="PF01551"/>
    </source>
</evidence>
<name>A0A2P2BYH6_9FIRM</name>
<feature type="transmembrane region" description="Helical" evidence="1">
    <location>
        <begin position="9"/>
        <end position="29"/>
    </location>
</feature>
<dbReference type="CDD" id="cd12797">
    <property type="entry name" value="M23_peptidase"/>
    <property type="match status" value="1"/>
</dbReference>
<dbReference type="InterPro" id="IPR016047">
    <property type="entry name" value="M23ase_b-sheet_dom"/>
</dbReference>
<dbReference type="Proteomes" id="UP000245695">
    <property type="component" value="Chromosome 1"/>
</dbReference>
<keyword evidence="1" id="KW-1133">Transmembrane helix</keyword>
<protein>
    <submittedName>
        <fullName evidence="3">Peptidase, M23</fullName>
    </submittedName>
</protein>
<dbReference type="RefSeq" id="WP_092921902.1">
    <property type="nucleotide sequence ID" value="NZ_FJTZ01000010.1"/>
</dbReference>
<dbReference type="EMBL" id="LN650648">
    <property type="protein sequence ID" value="CEI74204.1"/>
    <property type="molecule type" value="Genomic_DNA"/>
</dbReference>
<keyword evidence="1" id="KW-0812">Transmembrane</keyword>
<evidence type="ECO:0000313" key="3">
    <source>
        <dbReference type="EMBL" id="CEI74204.1"/>
    </source>
</evidence>
<dbReference type="InterPro" id="IPR050570">
    <property type="entry name" value="Cell_wall_metabolism_enzyme"/>
</dbReference>
<evidence type="ECO:0000313" key="4">
    <source>
        <dbReference type="Proteomes" id="UP000245695"/>
    </source>
</evidence>
<dbReference type="AlphaFoldDB" id="A0A2P2BYH6"/>
<accession>A0A2P2BYH6</accession>
<dbReference type="SUPFAM" id="SSF51261">
    <property type="entry name" value="Duplicated hybrid motif"/>
    <property type="match status" value="1"/>
</dbReference>
<dbReference type="PANTHER" id="PTHR21666:SF291">
    <property type="entry name" value="STAGE II SPORULATION PROTEIN Q"/>
    <property type="match status" value="1"/>
</dbReference>
<dbReference type="Pfam" id="PF01551">
    <property type="entry name" value="Peptidase_M23"/>
    <property type="match status" value="1"/>
</dbReference>